<dbReference type="SMART" id="SM00220">
    <property type="entry name" value="S_TKc"/>
    <property type="match status" value="1"/>
</dbReference>
<comment type="caution">
    <text evidence="9">The sequence shown here is derived from an EMBL/GenBank/DDBJ whole genome shotgun (WGS) entry which is preliminary data.</text>
</comment>
<dbReference type="GO" id="GO:0005524">
    <property type="term" value="F:ATP binding"/>
    <property type="evidence" value="ECO:0007669"/>
    <property type="project" value="UniProtKB-KW"/>
</dbReference>
<dbReference type="Gene3D" id="1.10.510.10">
    <property type="entry name" value="Transferase(Phosphotransferase) domain 1"/>
    <property type="match status" value="1"/>
</dbReference>
<dbReference type="eggNOG" id="KOG1826">
    <property type="taxonomic scope" value="Eukaryota"/>
</dbReference>
<evidence type="ECO:0000259" key="8">
    <source>
        <dbReference type="PROSITE" id="PS50011"/>
    </source>
</evidence>
<evidence type="ECO:0000256" key="4">
    <source>
        <dbReference type="ARBA" id="ARBA00022679"/>
    </source>
</evidence>
<dbReference type="InterPro" id="IPR000719">
    <property type="entry name" value="Prot_kinase_dom"/>
</dbReference>
<keyword evidence="3" id="KW-0723">Serine/threonine-protein kinase</keyword>
<sequence>MTSGYERIANYTVVNRIGSGRFGEVFLVRHKHTGQLFCWKVVAYKGLSDKEKQQLVMEVNVIRELNHPNIVRYIDRMIDKRRQLLYILMEYCDAGDLGENMRQFYKHYKLVNEQVIFDIALQLIFALAYCHNCKSGTKTGKVLHRDLKPQNILLSTKHNKDGNKSYVCKIGDFGLCRQIGMSSFANSCVGTPYYWCPELLLSNTKSYDDKMDIWALGCVLYELSSGKTPFHYTTTLPELTQEMKQGVPLPLEFRSNKLNSLLSFLLQKDPNKRASALQLLGYSFWAEPPIDLFITTLTKADYENFMKYKASQENKAQEESDSKLTKDWYTLLVRAGRQGRRNYDKESRLRNDKSIKSLVNLSNFHDVYGTQDQESRPKFTTKPYSFKNNINILEYVKKFQDSLEHSKTDPECSRLRNTVSTPMKRNQTAVTQEPSSIETRLSKIDSDISNDSTATKIPKYESYRNSENKNRNPNELIFKINRLL</sequence>
<dbReference type="PROSITE" id="PS00108">
    <property type="entry name" value="PROTEIN_KINASE_ST"/>
    <property type="match status" value="1"/>
</dbReference>
<dbReference type="PANTHER" id="PTHR43671">
    <property type="entry name" value="SERINE/THREONINE-PROTEIN KINASE NEK"/>
    <property type="match status" value="1"/>
</dbReference>
<proteinExistence type="inferred from homology"/>
<evidence type="ECO:0000256" key="1">
    <source>
        <dbReference type="ARBA" id="ARBA00010886"/>
    </source>
</evidence>
<comment type="similarity">
    <text evidence="1">Belongs to the protein kinase superfamily. NEK Ser/Thr protein kinase family. NIMA subfamily.</text>
</comment>
<dbReference type="FunFam" id="3.30.200.20:FF:000097">
    <property type="entry name" value="Probable serine/threonine-protein kinase nek1"/>
    <property type="match status" value="1"/>
</dbReference>
<evidence type="ECO:0000256" key="5">
    <source>
        <dbReference type="ARBA" id="ARBA00022741"/>
    </source>
</evidence>
<dbReference type="VEuPathDB" id="PiroplasmaDB:TpMuguga_02g00139"/>
<dbReference type="InterPro" id="IPR050660">
    <property type="entry name" value="NEK_Ser/Thr_kinase"/>
</dbReference>
<evidence type="ECO:0000256" key="7">
    <source>
        <dbReference type="ARBA" id="ARBA00022840"/>
    </source>
</evidence>
<dbReference type="KEGG" id="tpv:TP02_0139"/>
<dbReference type="STRING" id="5875.Q4N5Z8"/>
<accession>Q4N5Z8</accession>
<keyword evidence="10" id="KW-1185">Reference proteome</keyword>
<evidence type="ECO:0000256" key="3">
    <source>
        <dbReference type="ARBA" id="ARBA00022527"/>
    </source>
</evidence>
<feature type="domain" description="Protein kinase" evidence="8">
    <location>
        <begin position="11"/>
        <end position="285"/>
    </location>
</feature>
<dbReference type="EC" id="2.7.11.1" evidence="2"/>
<gene>
    <name evidence="9" type="ordered locus">TP02_0139</name>
</gene>
<dbReference type="Proteomes" id="UP000001949">
    <property type="component" value="Unassembled WGS sequence"/>
</dbReference>
<dbReference type="SUPFAM" id="SSF56112">
    <property type="entry name" value="Protein kinase-like (PK-like)"/>
    <property type="match status" value="1"/>
</dbReference>
<keyword evidence="4" id="KW-0808">Transferase</keyword>
<dbReference type="PROSITE" id="PS50011">
    <property type="entry name" value="PROTEIN_KINASE_DOM"/>
    <property type="match status" value="1"/>
</dbReference>
<name>Q4N5Z8_THEPA</name>
<reference evidence="9 10" key="1">
    <citation type="journal article" date="2005" name="Science">
        <title>Genome sequence of Theileria parva, a bovine pathogen that transforms lymphocytes.</title>
        <authorList>
            <person name="Gardner M.J."/>
            <person name="Bishop R."/>
            <person name="Shah T."/>
            <person name="de Villiers E.P."/>
            <person name="Carlton J.M."/>
            <person name="Hall N."/>
            <person name="Ren Q."/>
            <person name="Paulsen I.T."/>
            <person name="Pain A."/>
            <person name="Berriman M."/>
            <person name="Wilson R.J.M."/>
            <person name="Sato S."/>
            <person name="Ralph S.A."/>
            <person name="Mann D.J."/>
            <person name="Xiong Z."/>
            <person name="Shallom S.J."/>
            <person name="Weidman J."/>
            <person name="Jiang L."/>
            <person name="Lynn J."/>
            <person name="Weaver B."/>
            <person name="Shoaibi A."/>
            <person name="Domingo A.R."/>
            <person name="Wasawo D."/>
            <person name="Crabtree J."/>
            <person name="Wortman J.R."/>
            <person name="Haas B."/>
            <person name="Angiuoli S.V."/>
            <person name="Creasy T.H."/>
            <person name="Lu C."/>
            <person name="Suh B."/>
            <person name="Silva J.C."/>
            <person name="Utterback T.R."/>
            <person name="Feldblyum T.V."/>
            <person name="Pertea M."/>
            <person name="Allen J."/>
            <person name="Nierman W.C."/>
            <person name="Taracha E.L.N."/>
            <person name="Salzberg S.L."/>
            <person name="White O.R."/>
            <person name="Fitzhugh H.A."/>
            <person name="Morzaria S."/>
            <person name="Venter J.C."/>
            <person name="Fraser C.M."/>
            <person name="Nene V."/>
        </authorList>
    </citation>
    <scope>NUCLEOTIDE SEQUENCE [LARGE SCALE GENOMIC DNA]</scope>
    <source>
        <strain evidence="9 10">Muguga</strain>
    </source>
</reference>
<dbReference type="InterPro" id="IPR008271">
    <property type="entry name" value="Ser/Thr_kinase_AS"/>
</dbReference>
<keyword evidence="6 9" id="KW-0418">Kinase</keyword>
<dbReference type="GO" id="GO:0004674">
    <property type="term" value="F:protein serine/threonine kinase activity"/>
    <property type="evidence" value="ECO:0007669"/>
    <property type="project" value="UniProtKB-KW"/>
</dbReference>
<dbReference type="OMA" id="LAYCHNC"/>
<organism evidence="9 10">
    <name type="scientific">Theileria parva</name>
    <name type="common">East coast fever infection agent</name>
    <dbReference type="NCBI Taxonomy" id="5875"/>
    <lineage>
        <taxon>Eukaryota</taxon>
        <taxon>Sar</taxon>
        <taxon>Alveolata</taxon>
        <taxon>Apicomplexa</taxon>
        <taxon>Aconoidasida</taxon>
        <taxon>Piroplasmida</taxon>
        <taxon>Theileriidae</taxon>
        <taxon>Theileria</taxon>
    </lineage>
</organism>
<keyword evidence="5" id="KW-0547">Nucleotide-binding</keyword>
<evidence type="ECO:0000313" key="10">
    <source>
        <dbReference type="Proteomes" id="UP000001949"/>
    </source>
</evidence>
<protein>
    <recommendedName>
        <fullName evidence="2">non-specific serine/threonine protein kinase</fullName>
        <ecNumber evidence="2">2.7.11.1</ecNumber>
    </recommendedName>
</protein>
<dbReference type="AlphaFoldDB" id="Q4N5Z8"/>
<dbReference type="Pfam" id="PF00069">
    <property type="entry name" value="Pkinase"/>
    <property type="match status" value="1"/>
</dbReference>
<keyword evidence="7" id="KW-0067">ATP-binding</keyword>
<dbReference type="EMBL" id="AAGK01000002">
    <property type="protein sequence ID" value="EAN32425.1"/>
    <property type="molecule type" value="Genomic_DNA"/>
</dbReference>
<dbReference type="FunCoup" id="Q4N5Z8">
    <property type="interactions" value="19"/>
</dbReference>
<evidence type="ECO:0000256" key="2">
    <source>
        <dbReference type="ARBA" id="ARBA00012513"/>
    </source>
</evidence>
<dbReference type="PANTHER" id="PTHR43671:SF13">
    <property type="entry name" value="SERINE_THREONINE-PROTEIN KINASE NEK2"/>
    <property type="match status" value="1"/>
</dbReference>
<dbReference type="InParanoid" id="Q4N5Z8"/>
<evidence type="ECO:0000256" key="6">
    <source>
        <dbReference type="ARBA" id="ARBA00022777"/>
    </source>
</evidence>
<dbReference type="Gene3D" id="3.30.200.20">
    <property type="entry name" value="Phosphorylase Kinase, domain 1"/>
    <property type="match status" value="1"/>
</dbReference>
<dbReference type="GeneID" id="3501888"/>
<evidence type="ECO:0000313" key="9">
    <source>
        <dbReference type="EMBL" id="EAN32425.1"/>
    </source>
</evidence>
<dbReference type="InterPro" id="IPR011009">
    <property type="entry name" value="Kinase-like_dom_sf"/>
</dbReference>